<feature type="region of interest" description="Disordered" evidence="1">
    <location>
        <begin position="159"/>
        <end position="190"/>
    </location>
</feature>
<dbReference type="AlphaFoldDB" id="A0AAN7A1E2"/>
<dbReference type="Proteomes" id="UP001302321">
    <property type="component" value="Unassembled WGS sequence"/>
</dbReference>
<evidence type="ECO:0000256" key="1">
    <source>
        <dbReference type="SAM" id="MobiDB-lite"/>
    </source>
</evidence>
<sequence length="359" mass="40091">MVYQNVFSDPPPNIIPPHMLESRGFFGLDSFSDDSDVELPQPPAQQALVPAHVSTGGQVERQENVTSNVIPIVSNTSGIILHNDANLLGDAQPQLLYYSKNRANKKRNKESRSEHRNGFSRSFSSDTATAYAIKTARYPVIYEMMKAPGEARKALETWRKNSSHTGDQEVDTSPHDDQEQGIPLSTIPAPSTALVARSSTSTVNLPPQHMTFSEPLLEKARRGPRYVITCELEKAYPNFHIQCEYIYLNKQERVNHSQSDTRISLANLSTKENLWVVALEQTGYNEPFIRGLVGDEEYDKLNGETGPVRGHDKQSGSSVVAKVAKKITIPEGYDLGNVWCQAVGFYTMRIFVPSTEYKM</sequence>
<accession>A0AAN7A1E2</accession>
<keyword evidence="3" id="KW-1185">Reference proteome</keyword>
<reference evidence="2" key="2">
    <citation type="submission" date="2023-05" db="EMBL/GenBank/DDBJ databases">
        <authorList>
            <consortium name="Lawrence Berkeley National Laboratory"/>
            <person name="Steindorff A."/>
            <person name="Hensen N."/>
            <person name="Bonometti L."/>
            <person name="Westerberg I."/>
            <person name="Brannstrom I.O."/>
            <person name="Guillou S."/>
            <person name="Cros-Aarteil S."/>
            <person name="Calhoun S."/>
            <person name="Haridas S."/>
            <person name="Kuo A."/>
            <person name="Mondo S."/>
            <person name="Pangilinan J."/>
            <person name="Riley R."/>
            <person name="Labutti K."/>
            <person name="Andreopoulos B."/>
            <person name="Lipzen A."/>
            <person name="Chen C."/>
            <person name="Yanf M."/>
            <person name="Daum C."/>
            <person name="Ng V."/>
            <person name="Clum A."/>
            <person name="Ohm R."/>
            <person name="Martin F."/>
            <person name="Silar P."/>
            <person name="Natvig D."/>
            <person name="Lalanne C."/>
            <person name="Gautier V."/>
            <person name="Ament-Velasquez S.L."/>
            <person name="Kruys A."/>
            <person name="Hutchinson M.I."/>
            <person name="Powell A.J."/>
            <person name="Barry K."/>
            <person name="Miller A.N."/>
            <person name="Grigoriev I.V."/>
            <person name="Debuchy R."/>
            <person name="Gladieux P."/>
            <person name="Thoren M.H."/>
            <person name="Johannesson H."/>
        </authorList>
    </citation>
    <scope>NUCLEOTIDE SEQUENCE</scope>
    <source>
        <strain evidence="2">CBS 892.96</strain>
    </source>
</reference>
<organism evidence="2 3">
    <name type="scientific">Triangularia setosa</name>
    <dbReference type="NCBI Taxonomy" id="2587417"/>
    <lineage>
        <taxon>Eukaryota</taxon>
        <taxon>Fungi</taxon>
        <taxon>Dikarya</taxon>
        <taxon>Ascomycota</taxon>
        <taxon>Pezizomycotina</taxon>
        <taxon>Sordariomycetes</taxon>
        <taxon>Sordariomycetidae</taxon>
        <taxon>Sordariales</taxon>
        <taxon>Podosporaceae</taxon>
        <taxon>Triangularia</taxon>
    </lineage>
</organism>
<proteinExistence type="predicted"/>
<reference evidence="2" key="1">
    <citation type="journal article" date="2023" name="Mol. Phylogenet. Evol.">
        <title>Genome-scale phylogeny and comparative genomics of the fungal order Sordariales.</title>
        <authorList>
            <person name="Hensen N."/>
            <person name="Bonometti L."/>
            <person name="Westerberg I."/>
            <person name="Brannstrom I.O."/>
            <person name="Guillou S."/>
            <person name="Cros-Aarteil S."/>
            <person name="Calhoun S."/>
            <person name="Haridas S."/>
            <person name="Kuo A."/>
            <person name="Mondo S."/>
            <person name="Pangilinan J."/>
            <person name="Riley R."/>
            <person name="LaButti K."/>
            <person name="Andreopoulos B."/>
            <person name="Lipzen A."/>
            <person name="Chen C."/>
            <person name="Yan M."/>
            <person name="Daum C."/>
            <person name="Ng V."/>
            <person name="Clum A."/>
            <person name="Steindorff A."/>
            <person name="Ohm R.A."/>
            <person name="Martin F."/>
            <person name="Silar P."/>
            <person name="Natvig D.O."/>
            <person name="Lalanne C."/>
            <person name="Gautier V."/>
            <person name="Ament-Velasquez S.L."/>
            <person name="Kruys A."/>
            <person name="Hutchinson M.I."/>
            <person name="Powell A.J."/>
            <person name="Barry K."/>
            <person name="Miller A.N."/>
            <person name="Grigoriev I.V."/>
            <person name="Debuchy R."/>
            <person name="Gladieux P."/>
            <person name="Hiltunen Thoren M."/>
            <person name="Johannesson H."/>
        </authorList>
    </citation>
    <scope>NUCLEOTIDE SEQUENCE</scope>
    <source>
        <strain evidence="2">CBS 892.96</strain>
    </source>
</reference>
<protein>
    <submittedName>
        <fullName evidence="2">Uncharacterized protein</fullName>
    </submittedName>
</protein>
<dbReference type="EMBL" id="MU866515">
    <property type="protein sequence ID" value="KAK4171726.1"/>
    <property type="molecule type" value="Genomic_DNA"/>
</dbReference>
<evidence type="ECO:0000313" key="2">
    <source>
        <dbReference type="EMBL" id="KAK4171726.1"/>
    </source>
</evidence>
<comment type="caution">
    <text evidence="2">The sequence shown here is derived from an EMBL/GenBank/DDBJ whole genome shotgun (WGS) entry which is preliminary data.</text>
</comment>
<evidence type="ECO:0000313" key="3">
    <source>
        <dbReference type="Proteomes" id="UP001302321"/>
    </source>
</evidence>
<gene>
    <name evidence="2" type="ORF">QBC36DRAFT_339416</name>
</gene>
<name>A0AAN7A1E2_9PEZI</name>
<feature type="region of interest" description="Disordered" evidence="1">
    <location>
        <begin position="101"/>
        <end position="122"/>
    </location>
</feature>